<dbReference type="RefSeq" id="WP_059176877.1">
    <property type="nucleotide sequence ID" value="NZ_BCNO01000002.1"/>
</dbReference>
<dbReference type="AlphaFoldDB" id="A0A0U9HTD6"/>
<dbReference type="EMBL" id="BCNO01000002">
    <property type="protein sequence ID" value="GAQ95442.1"/>
    <property type="molecule type" value="Genomic_DNA"/>
</dbReference>
<sequence length="353" mass="42881">MKERVYFTEKELRKIEEAVYDILDEDKENSLNGEMILEELFRKGFSFGKYSKNQLKRMLIKYLKNWSDYELKKLNSIAQKDLKTNFRIDNLLILQEFLFLAVDDLTFRFNEAFELGFKLIREREIRKFVETLYQGIFNPTQEALERTKKFREGIEVLFSQKEPKGLLDKYFKEKDNLDDEELTEEIFEEQIFEEENQGDIEITDYHVFSNIVESLIDNKNELEKEKIKQIFNDAKVNFDKITDHELILELFNMAKEAVEREINEDEYIAHKFYSIDFDDIYNDCVDIDDHQSKDCRLVYLFNLWSLSQRPIKKMKLKRFEFFESRLKFTVTEKNLIEFIKEEIKKRRVRQRKS</sequence>
<evidence type="ECO:0000313" key="1">
    <source>
        <dbReference type="EMBL" id="GAQ95442.1"/>
    </source>
</evidence>
<accession>A0A0U9HTD6</accession>
<gene>
    <name evidence="1" type="ORF">TAGGR_2335</name>
</gene>
<keyword evidence="2" id="KW-1185">Reference proteome</keyword>
<reference evidence="2" key="1">
    <citation type="submission" date="2016-01" db="EMBL/GenBank/DDBJ databases">
        <title>Draft genome sequence of Thermodesulfovibrio aggregans strain TGE-P1.</title>
        <authorList>
            <person name="Sekiguchi Y."/>
            <person name="Ohashi A."/>
            <person name="Matsuura N."/>
            <person name="Tourlousse M.D."/>
        </authorList>
    </citation>
    <scope>NUCLEOTIDE SEQUENCE [LARGE SCALE GENOMIC DNA]</scope>
    <source>
        <strain evidence="2">TGE-P1</strain>
    </source>
</reference>
<evidence type="ECO:0000313" key="2">
    <source>
        <dbReference type="Proteomes" id="UP000054976"/>
    </source>
</evidence>
<organism evidence="1 2">
    <name type="scientific">Thermodesulfovibrio aggregans</name>
    <dbReference type="NCBI Taxonomy" id="86166"/>
    <lineage>
        <taxon>Bacteria</taxon>
        <taxon>Pseudomonadati</taxon>
        <taxon>Nitrospirota</taxon>
        <taxon>Thermodesulfovibrionia</taxon>
        <taxon>Thermodesulfovibrionales</taxon>
        <taxon>Thermodesulfovibrionaceae</taxon>
        <taxon>Thermodesulfovibrio</taxon>
    </lineage>
</organism>
<name>A0A0U9HTD6_9BACT</name>
<protein>
    <submittedName>
        <fullName evidence="1">Uncharacterized protein</fullName>
    </submittedName>
</protein>
<comment type="caution">
    <text evidence="1">The sequence shown here is derived from an EMBL/GenBank/DDBJ whole genome shotgun (WGS) entry which is preliminary data.</text>
</comment>
<dbReference type="STRING" id="86166.TAGGR_2335"/>
<proteinExistence type="predicted"/>
<dbReference type="Proteomes" id="UP000054976">
    <property type="component" value="Unassembled WGS sequence"/>
</dbReference>